<evidence type="ECO:0000256" key="1">
    <source>
        <dbReference type="ARBA" id="ARBA00010211"/>
    </source>
</evidence>
<dbReference type="Pfam" id="PF01557">
    <property type="entry name" value="FAA_hydrolase"/>
    <property type="match status" value="1"/>
</dbReference>
<organism evidence="4 5">
    <name type="scientific">Falsiroseomonas tokyonensis</name>
    <dbReference type="NCBI Taxonomy" id="430521"/>
    <lineage>
        <taxon>Bacteria</taxon>
        <taxon>Pseudomonadati</taxon>
        <taxon>Pseudomonadota</taxon>
        <taxon>Alphaproteobacteria</taxon>
        <taxon>Acetobacterales</taxon>
        <taxon>Roseomonadaceae</taxon>
        <taxon>Falsiroseomonas</taxon>
    </lineage>
</organism>
<dbReference type="GO" id="GO:0016787">
    <property type="term" value="F:hydrolase activity"/>
    <property type="evidence" value="ECO:0007669"/>
    <property type="project" value="UniProtKB-KW"/>
</dbReference>
<dbReference type="InterPro" id="IPR051121">
    <property type="entry name" value="FAH"/>
</dbReference>
<evidence type="ECO:0000313" key="4">
    <source>
        <dbReference type="EMBL" id="MFC3001491.1"/>
    </source>
</evidence>
<comment type="similarity">
    <text evidence="1">Belongs to the FAH family.</text>
</comment>
<sequence length="281" mass="30109">MKLLRYGPPGAEKPGMLDAEGAIRDLSGIIDDLSGAALSREGLARLAALDPASLPRIEGQPRLGIPFAGTRNFVCIGLNYADHAAETGAQVPKEPIVFLKSLSALCGPTDDIIVPPGSRHTDWETELAIVIGSVTTRVSEAQALDHVAGYAVANDVSERDWQNNRGGAWDKGKGFDTFGPLGPWLVTKDEVPDPQALDIFLDLDGQRMQDGNTRTMIFGVRTLISYVSQFFTLHPGDVISTGTPPGVGFGRKPQLFLRPGQTLRFGIAGLGEQQHRTIGVD</sequence>
<dbReference type="RefSeq" id="WP_216837548.1">
    <property type="nucleotide sequence ID" value="NZ_JAFNJS010000004.1"/>
</dbReference>
<comment type="caution">
    <text evidence="4">The sequence shown here is derived from an EMBL/GenBank/DDBJ whole genome shotgun (WGS) entry which is preliminary data.</text>
</comment>
<name>A0ABV7BX11_9PROT</name>
<keyword evidence="2" id="KW-0479">Metal-binding</keyword>
<keyword evidence="5" id="KW-1185">Reference proteome</keyword>
<accession>A0ABV7BX11</accession>
<evidence type="ECO:0000313" key="5">
    <source>
        <dbReference type="Proteomes" id="UP001595420"/>
    </source>
</evidence>
<evidence type="ECO:0000259" key="3">
    <source>
        <dbReference type="Pfam" id="PF01557"/>
    </source>
</evidence>
<protein>
    <submittedName>
        <fullName evidence="4">Fumarylacetoacetate hydrolase family protein</fullName>
    </submittedName>
</protein>
<dbReference type="EMBL" id="JBHRSB010000004">
    <property type="protein sequence ID" value="MFC3001491.1"/>
    <property type="molecule type" value="Genomic_DNA"/>
</dbReference>
<evidence type="ECO:0000256" key="2">
    <source>
        <dbReference type="ARBA" id="ARBA00022723"/>
    </source>
</evidence>
<keyword evidence="4" id="KW-0378">Hydrolase</keyword>
<dbReference type="PANTHER" id="PTHR42796">
    <property type="entry name" value="FUMARYLACETOACETATE HYDROLASE DOMAIN-CONTAINING PROTEIN 2A-RELATED"/>
    <property type="match status" value="1"/>
</dbReference>
<reference evidence="5" key="1">
    <citation type="journal article" date="2019" name="Int. J. Syst. Evol. Microbiol.">
        <title>The Global Catalogue of Microorganisms (GCM) 10K type strain sequencing project: providing services to taxonomists for standard genome sequencing and annotation.</title>
        <authorList>
            <consortium name="The Broad Institute Genomics Platform"/>
            <consortium name="The Broad Institute Genome Sequencing Center for Infectious Disease"/>
            <person name="Wu L."/>
            <person name="Ma J."/>
        </authorList>
    </citation>
    <scope>NUCLEOTIDE SEQUENCE [LARGE SCALE GENOMIC DNA]</scope>
    <source>
        <strain evidence="5">CGMCC 1.16855</strain>
    </source>
</reference>
<dbReference type="PANTHER" id="PTHR42796:SF4">
    <property type="entry name" value="FUMARYLACETOACETATE HYDROLASE DOMAIN-CONTAINING PROTEIN 2A"/>
    <property type="match status" value="1"/>
</dbReference>
<gene>
    <name evidence="4" type="ORF">ACFOD3_16405</name>
</gene>
<proteinExistence type="inferred from homology"/>
<dbReference type="InterPro" id="IPR011234">
    <property type="entry name" value="Fumarylacetoacetase-like_C"/>
</dbReference>
<feature type="domain" description="Fumarylacetoacetase-like C-terminal" evidence="3">
    <location>
        <begin position="73"/>
        <end position="276"/>
    </location>
</feature>
<dbReference type="Proteomes" id="UP001595420">
    <property type="component" value="Unassembled WGS sequence"/>
</dbReference>